<evidence type="ECO:0000256" key="2">
    <source>
        <dbReference type="ARBA" id="ARBA00022898"/>
    </source>
</evidence>
<evidence type="ECO:0000256" key="4">
    <source>
        <dbReference type="ARBA" id="ARBA00023125"/>
    </source>
</evidence>
<evidence type="ECO:0000256" key="3">
    <source>
        <dbReference type="ARBA" id="ARBA00023015"/>
    </source>
</evidence>
<dbReference type="Gene3D" id="3.40.640.10">
    <property type="entry name" value="Type I PLP-dependent aspartate aminotransferase-like (Major domain)"/>
    <property type="match status" value="1"/>
</dbReference>
<dbReference type="EMBL" id="CP063849">
    <property type="protein sequence ID" value="QOY89576.1"/>
    <property type="molecule type" value="Genomic_DNA"/>
</dbReference>
<keyword evidence="7" id="KW-0808">Transferase</keyword>
<dbReference type="PANTHER" id="PTHR46577:SF2">
    <property type="entry name" value="TRANSCRIPTIONAL REGULATORY PROTEIN"/>
    <property type="match status" value="1"/>
</dbReference>
<dbReference type="InterPro" id="IPR000524">
    <property type="entry name" value="Tscrpt_reg_HTH_GntR"/>
</dbReference>
<dbReference type="InterPro" id="IPR015422">
    <property type="entry name" value="PyrdxlP-dep_Trfase_small"/>
</dbReference>
<organism evidence="7 8">
    <name type="scientific">Paludibaculum fermentans</name>
    <dbReference type="NCBI Taxonomy" id="1473598"/>
    <lineage>
        <taxon>Bacteria</taxon>
        <taxon>Pseudomonadati</taxon>
        <taxon>Acidobacteriota</taxon>
        <taxon>Terriglobia</taxon>
        <taxon>Bryobacterales</taxon>
        <taxon>Bryobacteraceae</taxon>
        <taxon>Paludibaculum</taxon>
    </lineage>
</organism>
<dbReference type="SUPFAM" id="SSF46785">
    <property type="entry name" value="Winged helix' DNA-binding domain"/>
    <property type="match status" value="1"/>
</dbReference>
<dbReference type="InterPro" id="IPR036390">
    <property type="entry name" value="WH_DNA-bd_sf"/>
</dbReference>
<dbReference type="GO" id="GO:0003700">
    <property type="term" value="F:DNA-binding transcription factor activity"/>
    <property type="evidence" value="ECO:0007669"/>
    <property type="project" value="InterPro"/>
</dbReference>
<dbReference type="Pfam" id="PF00392">
    <property type="entry name" value="GntR"/>
    <property type="match status" value="1"/>
</dbReference>
<reference evidence="7 8" key="1">
    <citation type="submission" date="2020-10" db="EMBL/GenBank/DDBJ databases">
        <title>Complete genome sequence of Paludibaculum fermentans P105T, a facultatively anaerobic acidobacterium capable of dissimilatory Fe(III) reduction.</title>
        <authorList>
            <person name="Dedysh S.N."/>
            <person name="Beletsky A.V."/>
            <person name="Kulichevskaya I.S."/>
            <person name="Mardanov A.V."/>
            <person name="Ravin N.V."/>
        </authorList>
    </citation>
    <scope>NUCLEOTIDE SEQUENCE [LARGE SCALE GENOMIC DNA]</scope>
    <source>
        <strain evidence="7 8">P105</strain>
    </source>
</reference>
<dbReference type="PRINTS" id="PR00035">
    <property type="entry name" value="HTHGNTR"/>
</dbReference>
<dbReference type="PANTHER" id="PTHR46577">
    <property type="entry name" value="HTH-TYPE TRANSCRIPTIONAL REGULATORY PROTEIN GABR"/>
    <property type="match status" value="1"/>
</dbReference>
<dbReference type="InterPro" id="IPR051446">
    <property type="entry name" value="HTH_trans_reg/aminotransferase"/>
</dbReference>
<keyword evidence="4" id="KW-0238">DNA-binding</keyword>
<dbReference type="InterPro" id="IPR004839">
    <property type="entry name" value="Aminotransferase_I/II_large"/>
</dbReference>
<evidence type="ECO:0000256" key="1">
    <source>
        <dbReference type="ARBA" id="ARBA00005384"/>
    </source>
</evidence>
<dbReference type="InterPro" id="IPR015424">
    <property type="entry name" value="PyrdxlP-dep_Trfase"/>
</dbReference>
<dbReference type="GO" id="GO:0030170">
    <property type="term" value="F:pyridoxal phosphate binding"/>
    <property type="evidence" value="ECO:0007669"/>
    <property type="project" value="InterPro"/>
</dbReference>
<evidence type="ECO:0000313" key="8">
    <source>
        <dbReference type="Proteomes" id="UP000593892"/>
    </source>
</evidence>
<sequence length="491" mass="53366">MIHLPQLDANSDEPIYRQLHARIKASIRDGSLAPGERIPPTRELAGLLGLNRTTVAAAYELLEAEGLIRGHVGRGSFVAGPNDPGPAASGAMEWEDRFVANRAPDPPVPVAAPGTDLISFTSARPAAELFPLTEFRNACREVIDGPEAVEILQLGSPLGYAPLRAYLQGQKRPDEDLLITNGCQQALDLLQRLFTRQGDCVLVEDPIYPGLRNVFAHAGVRIVGVPVGPDGLDVEALPRLIARERPRLIVVTPSFQNPTGATMPLAARQALLRIARENRLVVVENDIYAELRYQGAELPSLKQMDDSGDTIQMKSFSKLAFPGLRVGWVTGPRPVIGRLAELKQWTDLHSDQLSQAVLLRFAQSGSLESHRQRMVEAGRARLHAVLSACERYLPQGARFTRPQGGMNLWVRLPDPLDASELLPKAQRAGMSFLPGRYFAVSRQEPGALRLSFAGLPPEQIETGLAILGRVCQEELTAARAAQSAGLAPVIV</sequence>
<dbReference type="GO" id="GO:0008483">
    <property type="term" value="F:transaminase activity"/>
    <property type="evidence" value="ECO:0007669"/>
    <property type="project" value="UniProtKB-KW"/>
</dbReference>
<gene>
    <name evidence="7" type="ORF">IRI77_06380</name>
</gene>
<keyword evidence="3" id="KW-0805">Transcription regulation</keyword>
<keyword evidence="2" id="KW-0663">Pyridoxal phosphate</keyword>
<keyword evidence="8" id="KW-1185">Reference proteome</keyword>
<dbReference type="AlphaFoldDB" id="A0A7S7NTT5"/>
<comment type="similarity">
    <text evidence="1">In the C-terminal section; belongs to the class-I pyridoxal-phosphate-dependent aminotransferase family.</text>
</comment>
<evidence type="ECO:0000256" key="5">
    <source>
        <dbReference type="ARBA" id="ARBA00023163"/>
    </source>
</evidence>
<dbReference type="GO" id="GO:0003677">
    <property type="term" value="F:DNA binding"/>
    <property type="evidence" value="ECO:0007669"/>
    <property type="project" value="UniProtKB-KW"/>
</dbReference>
<protein>
    <submittedName>
        <fullName evidence="7">PLP-dependent aminotransferase family protein</fullName>
    </submittedName>
</protein>
<dbReference type="Gene3D" id="1.10.10.10">
    <property type="entry name" value="Winged helix-like DNA-binding domain superfamily/Winged helix DNA-binding domain"/>
    <property type="match status" value="1"/>
</dbReference>
<dbReference type="KEGG" id="pfer:IRI77_06380"/>
<accession>A0A7S7NTT5</accession>
<name>A0A7S7NTT5_PALFE</name>
<dbReference type="Gene3D" id="3.90.1150.10">
    <property type="entry name" value="Aspartate Aminotransferase, domain 1"/>
    <property type="match status" value="1"/>
</dbReference>
<dbReference type="SUPFAM" id="SSF53383">
    <property type="entry name" value="PLP-dependent transferases"/>
    <property type="match status" value="1"/>
</dbReference>
<dbReference type="PROSITE" id="PS50949">
    <property type="entry name" value="HTH_GNTR"/>
    <property type="match status" value="1"/>
</dbReference>
<dbReference type="InterPro" id="IPR036388">
    <property type="entry name" value="WH-like_DNA-bd_sf"/>
</dbReference>
<dbReference type="SMART" id="SM00345">
    <property type="entry name" value="HTH_GNTR"/>
    <property type="match status" value="1"/>
</dbReference>
<proteinExistence type="inferred from homology"/>
<dbReference type="Pfam" id="PF00155">
    <property type="entry name" value="Aminotran_1_2"/>
    <property type="match status" value="1"/>
</dbReference>
<feature type="domain" description="HTH gntR-type" evidence="6">
    <location>
        <begin position="13"/>
        <end position="81"/>
    </location>
</feature>
<dbReference type="RefSeq" id="WP_194451238.1">
    <property type="nucleotide sequence ID" value="NZ_CP063849.1"/>
</dbReference>
<dbReference type="Proteomes" id="UP000593892">
    <property type="component" value="Chromosome"/>
</dbReference>
<evidence type="ECO:0000313" key="7">
    <source>
        <dbReference type="EMBL" id="QOY89576.1"/>
    </source>
</evidence>
<keyword evidence="7" id="KW-0032">Aminotransferase</keyword>
<evidence type="ECO:0000259" key="6">
    <source>
        <dbReference type="PROSITE" id="PS50949"/>
    </source>
</evidence>
<dbReference type="CDD" id="cd07377">
    <property type="entry name" value="WHTH_GntR"/>
    <property type="match status" value="1"/>
</dbReference>
<dbReference type="CDD" id="cd00609">
    <property type="entry name" value="AAT_like"/>
    <property type="match status" value="1"/>
</dbReference>
<keyword evidence="5" id="KW-0804">Transcription</keyword>
<dbReference type="InterPro" id="IPR015421">
    <property type="entry name" value="PyrdxlP-dep_Trfase_major"/>
</dbReference>